<evidence type="ECO:0000256" key="5">
    <source>
        <dbReference type="ARBA" id="ARBA00022989"/>
    </source>
</evidence>
<dbReference type="GO" id="GO:0005886">
    <property type="term" value="C:plasma membrane"/>
    <property type="evidence" value="ECO:0007669"/>
    <property type="project" value="UniProtKB-SubCell"/>
</dbReference>
<evidence type="ECO:0000259" key="9">
    <source>
        <dbReference type="PROSITE" id="PS50928"/>
    </source>
</evidence>
<feature type="domain" description="ABC transmembrane type-1" evidence="9">
    <location>
        <begin position="131"/>
        <end position="337"/>
    </location>
</feature>
<accession>A0A543B0I7</accession>
<dbReference type="PROSITE" id="PS50928">
    <property type="entry name" value="ABC_TM1"/>
    <property type="match status" value="1"/>
</dbReference>
<dbReference type="GO" id="GO:0055085">
    <property type="term" value="P:transmembrane transport"/>
    <property type="evidence" value="ECO:0007669"/>
    <property type="project" value="InterPro"/>
</dbReference>
<dbReference type="PANTHER" id="PTHR43386">
    <property type="entry name" value="OLIGOPEPTIDE TRANSPORT SYSTEM PERMEASE PROTEIN APPC"/>
    <property type="match status" value="1"/>
</dbReference>
<feature type="transmembrane region" description="Helical" evidence="7">
    <location>
        <begin position="166"/>
        <end position="191"/>
    </location>
</feature>
<feature type="region of interest" description="Disordered" evidence="8">
    <location>
        <begin position="1"/>
        <end position="21"/>
    </location>
</feature>
<dbReference type="CDD" id="cd06261">
    <property type="entry name" value="TM_PBP2"/>
    <property type="match status" value="1"/>
</dbReference>
<gene>
    <name evidence="10" type="ORF">FB566_3921</name>
</gene>
<dbReference type="InterPro" id="IPR025966">
    <property type="entry name" value="OppC_N"/>
</dbReference>
<evidence type="ECO:0000313" key="10">
    <source>
        <dbReference type="EMBL" id="TQL78338.1"/>
    </source>
</evidence>
<evidence type="ECO:0000256" key="7">
    <source>
        <dbReference type="RuleBase" id="RU363032"/>
    </source>
</evidence>
<dbReference type="InterPro" id="IPR000515">
    <property type="entry name" value="MetI-like"/>
</dbReference>
<keyword evidence="11" id="KW-1185">Reference proteome</keyword>
<organism evidence="10 11">
    <name type="scientific">Stackebrandtia endophytica</name>
    <dbReference type="NCBI Taxonomy" id="1496996"/>
    <lineage>
        <taxon>Bacteria</taxon>
        <taxon>Bacillati</taxon>
        <taxon>Actinomycetota</taxon>
        <taxon>Actinomycetes</taxon>
        <taxon>Glycomycetales</taxon>
        <taxon>Glycomycetaceae</taxon>
        <taxon>Stackebrandtia</taxon>
    </lineage>
</organism>
<name>A0A543B0I7_9ACTN</name>
<dbReference type="Proteomes" id="UP000317043">
    <property type="component" value="Unassembled WGS sequence"/>
</dbReference>
<comment type="caution">
    <text evidence="10">The sequence shown here is derived from an EMBL/GenBank/DDBJ whole genome shotgun (WGS) entry which is preliminary data.</text>
</comment>
<keyword evidence="2 7" id="KW-0813">Transport</keyword>
<keyword evidence="6 7" id="KW-0472">Membrane</keyword>
<evidence type="ECO:0000313" key="11">
    <source>
        <dbReference type="Proteomes" id="UP000317043"/>
    </source>
</evidence>
<dbReference type="InterPro" id="IPR035906">
    <property type="entry name" value="MetI-like_sf"/>
</dbReference>
<evidence type="ECO:0000256" key="4">
    <source>
        <dbReference type="ARBA" id="ARBA00022692"/>
    </source>
</evidence>
<comment type="similarity">
    <text evidence="7">Belongs to the binding-protein-dependent transport system permease family.</text>
</comment>
<protein>
    <submittedName>
        <fullName evidence="10">Peptide/nickel transport system permease protein</fullName>
    </submittedName>
</protein>
<dbReference type="InterPro" id="IPR050366">
    <property type="entry name" value="BP-dependent_transpt_permease"/>
</dbReference>
<dbReference type="Pfam" id="PF00528">
    <property type="entry name" value="BPD_transp_1"/>
    <property type="match status" value="1"/>
</dbReference>
<reference evidence="10 11" key="1">
    <citation type="submission" date="2019-06" db="EMBL/GenBank/DDBJ databases">
        <title>Sequencing the genomes of 1000 actinobacteria strains.</title>
        <authorList>
            <person name="Klenk H.-P."/>
        </authorList>
    </citation>
    <scope>NUCLEOTIDE SEQUENCE [LARGE SCALE GENOMIC DNA]</scope>
    <source>
        <strain evidence="10 11">DSM 45928</strain>
    </source>
</reference>
<feature type="transmembrane region" description="Helical" evidence="7">
    <location>
        <begin position="60"/>
        <end position="84"/>
    </location>
</feature>
<feature type="transmembrane region" description="Helical" evidence="7">
    <location>
        <begin position="203"/>
        <end position="226"/>
    </location>
</feature>
<evidence type="ECO:0000256" key="6">
    <source>
        <dbReference type="ARBA" id="ARBA00023136"/>
    </source>
</evidence>
<comment type="subcellular location">
    <subcellularLocation>
        <location evidence="1 7">Cell membrane</location>
        <topology evidence="1 7">Multi-pass membrane protein</topology>
    </subcellularLocation>
</comment>
<feature type="transmembrane region" description="Helical" evidence="7">
    <location>
        <begin position="135"/>
        <end position="159"/>
    </location>
</feature>
<dbReference type="EMBL" id="VFOW01000001">
    <property type="protein sequence ID" value="TQL78338.1"/>
    <property type="molecule type" value="Genomic_DNA"/>
</dbReference>
<dbReference type="Pfam" id="PF12911">
    <property type="entry name" value="OppC_N"/>
    <property type="match status" value="1"/>
</dbReference>
<dbReference type="Gene3D" id="1.10.3720.10">
    <property type="entry name" value="MetI-like"/>
    <property type="match status" value="1"/>
</dbReference>
<keyword evidence="5 7" id="KW-1133">Transmembrane helix</keyword>
<feature type="transmembrane region" description="Helical" evidence="7">
    <location>
        <begin position="261"/>
        <end position="285"/>
    </location>
</feature>
<dbReference type="AlphaFoldDB" id="A0A543B0I7"/>
<feature type="transmembrane region" description="Helical" evidence="7">
    <location>
        <begin position="315"/>
        <end position="340"/>
    </location>
</feature>
<proteinExistence type="inferred from homology"/>
<evidence type="ECO:0000256" key="2">
    <source>
        <dbReference type="ARBA" id="ARBA00022448"/>
    </source>
</evidence>
<keyword evidence="3" id="KW-1003">Cell membrane</keyword>
<evidence type="ECO:0000256" key="8">
    <source>
        <dbReference type="SAM" id="MobiDB-lite"/>
    </source>
</evidence>
<sequence>MSDVDNRSTTPQTSDAPVQPPVALAVVDDEPGPDVPKEIVGRSPMQLAWARLKRDRTAKVTGTLIIVLLVLSYGAPLWSMIYGFDAYDQNPEKLDGSAIPLGVLGGISGEHWLGVVPGNGQDVLMTLLYGIRTSVSIAIVSAIVVVAIGAIIGAIAGYVGGWIDAVISWFIDVMLSLPFLVFALAIVPIITNLILGGPAARPLWLSATMLLVTFMIFYWMSTARLVRGQILSLREREFVEAARACGAGMGHIVFKQLLPNVWAPILVSFSLLVPALVAAEAYLAFLGIGVGEPHPVLGRLVAKAVNGVKAQQTGAWFLMTLSGGTILLLVLTFNMFGDAVRDALNPKSKK</sequence>
<evidence type="ECO:0000256" key="3">
    <source>
        <dbReference type="ARBA" id="ARBA00022475"/>
    </source>
</evidence>
<dbReference type="RefSeq" id="WP_246100181.1">
    <property type="nucleotide sequence ID" value="NZ_JBHTGS010000004.1"/>
</dbReference>
<dbReference type="PANTHER" id="PTHR43386:SF1">
    <property type="entry name" value="D,D-DIPEPTIDE TRANSPORT SYSTEM PERMEASE PROTEIN DDPC-RELATED"/>
    <property type="match status" value="1"/>
</dbReference>
<dbReference type="SUPFAM" id="SSF161098">
    <property type="entry name" value="MetI-like"/>
    <property type="match status" value="1"/>
</dbReference>
<keyword evidence="4 7" id="KW-0812">Transmembrane</keyword>
<evidence type="ECO:0000256" key="1">
    <source>
        <dbReference type="ARBA" id="ARBA00004651"/>
    </source>
</evidence>
<dbReference type="InParanoid" id="A0A543B0I7"/>